<gene>
    <name evidence="10" type="ORF">EEDITHA_LOCUS8537</name>
</gene>
<dbReference type="PANTHER" id="PTHR33562">
    <property type="entry name" value="ATILLA, ISOFORM B-RELATED-RELATED"/>
    <property type="match status" value="1"/>
</dbReference>
<evidence type="ECO:0000256" key="9">
    <source>
        <dbReference type="SAM" id="SignalP"/>
    </source>
</evidence>
<feature type="compositionally biased region" description="Gly residues" evidence="8">
    <location>
        <begin position="51"/>
        <end position="82"/>
    </location>
</feature>
<evidence type="ECO:0000256" key="4">
    <source>
        <dbReference type="ARBA" id="ARBA00022729"/>
    </source>
</evidence>
<keyword evidence="3" id="KW-0812">Transmembrane</keyword>
<feature type="compositionally biased region" description="Low complexity" evidence="8">
    <location>
        <begin position="222"/>
        <end position="232"/>
    </location>
</feature>
<evidence type="ECO:0000256" key="3">
    <source>
        <dbReference type="ARBA" id="ARBA00022692"/>
    </source>
</evidence>
<feature type="compositionally biased region" description="Gly residues" evidence="8">
    <location>
        <begin position="120"/>
        <end position="140"/>
    </location>
</feature>
<name>A0AAU9U4T9_EUPED</name>
<protein>
    <submittedName>
        <fullName evidence="10">Uncharacterized protein</fullName>
    </submittedName>
</protein>
<evidence type="ECO:0000256" key="6">
    <source>
        <dbReference type="ARBA" id="ARBA00023136"/>
    </source>
</evidence>
<comment type="caution">
    <text evidence="10">The sequence shown here is derived from an EMBL/GenBank/DDBJ whole genome shotgun (WGS) entry which is preliminary data.</text>
</comment>
<evidence type="ECO:0000313" key="11">
    <source>
        <dbReference type="Proteomes" id="UP001153954"/>
    </source>
</evidence>
<dbReference type="Proteomes" id="UP001153954">
    <property type="component" value="Unassembled WGS sequence"/>
</dbReference>
<dbReference type="EMBL" id="CAKOGL010000012">
    <property type="protein sequence ID" value="CAH2092812.1"/>
    <property type="molecule type" value="Genomic_DNA"/>
</dbReference>
<dbReference type="InterPro" id="IPR050975">
    <property type="entry name" value="Sleep_regulator"/>
</dbReference>
<evidence type="ECO:0000256" key="1">
    <source>
        <dbReference type="ARBA" id="ARBA00004589"/>
    </source>
</evidence>
<feature type="compositionally biased region" description="Basic and acidic residues" evidence="8">
    <location>
        <begin position="442"/>
        <end position="458"/>
    </location>
</feature>
<feature type="region of interest" description="Disordered" evidence="8">
    <location>
        <begin position="442"/>
        <end position="465"/>
    </location>
</feature>
<organism evidence="10 11">
    <name type="scientific">Euphydryas editha</name>
    <name type="common">Edith's checkerspot</name>
    <dbReference type="NCBI Taxonomy" id="104508"/>
    <lineage>
        <taxon>Eukaryota</taxon>
        <taxon>Metazoa</taxon>
        <taxon>Ecdysozoa</taxon>
        <taxon>Arthropoda</taxon>
        <taxon>Hexapoda</taxon>
        <taxon>Insecta</taxon>
        <taxon>Pterygota</taxon>
        <taxon>Neoptera</taxon>
        <taxon>Endopterygota</taxon>
        <taxon>Lepidoptera</taxon>
        <taxon>Glossata</taxon>
        <taxon>Ditrysia</taxon>
        <taxon>Papilionoidea</taxon>
        <taxon>Nymphalidae</taxon>
        <taxon>Nymphalinae</taxon>
        <taxon>Euphydryas</taxon>
    </lineage>
</organism>
<feature type="chain" id="PRO_5043930863" evidence="9">
    <location>
        <begin position="19"/>
        <end position="598"/>
    </location>
</feature>
<keyword evidence="5" id="KW-1133">Transmembrane helix</keyword>
<evidence type="ECO:0000256" key="5">
    <source>
        <dbReference type="ARBA" id="ARBA00022989"/>
    </source>
</evidence>
<sequence>MKIAFTLVAILLATAVAAEDVKCYVCNDCESGYENTETQCVAPNPGDGISAGGIDGGNAGGGGNNGTSGGGNGGSSDGGGHGDTTRGDEVGGNLGEGDDGGTSRGIEDSGSYEVGEDGVTSGGSKGGSTLGGGGDSGTSGEGDDGGTSVMSGDEGISGRGSDDSTSGKGRDGNTSGNSGEGGTLRGGEVGGTSEGVRVGGTSGSENNGVSERNTDNSGGSRGSSTSGVKVDGGTSGGSGDIGLSGGAGGGDTSGGGDNSITSGGSKNGDTSGWGRNSGRSGSGNSRNSVGDENNSNSGGDGDGDTSGGGGEIGTSGGKNDGSSGMDRNSDSTMTSNGLQYITSPTRLRVVRETNTKEEPRCVVTSYQENGKSKTKRGCSFEPDDNQNRCKTLIGGSYTGTLSRCYVCEGNLCNSGARSAITFIPLFIKQNHVQEKELTLSEDVDTKNHNENISSDRKTAGNLQRPRALSTAAASANTQQMNFRECYTCTNCPKVLPNTTSKICPFTLDLTKQGCVVYAEQYKHMEKPWYIRGCASERGSCADIRKAHADLTDIVSLLFCTECDGNKCNTNGASHSVSDFTIEFFAMVVTPIFAKYMLS</sequence>
<feature type="signal peptide" evidence="9">
    <location>
        <begin position="1"/>
        <end position="18"/>
    </location>
</feature>
<keyword evidence="7" id="KW-0449">Lipoprotein</keyword>
<feature type="compositionally biased region" description="Gly residues" evidence="8">
    <location>
        <begin position="90"/>
        <end position="103"/>
    </location>
</feature>
<feature type="compositionally biased region" description="Polar residues" evidence="8">
    <location>
        <begin position="320"/>
        <end position="340"/>
    </location>
</feature>
<feature type="region of interest" description="Disordered" evidence="8">
    <location>
        <begin position="51"/>
        <end position="340"/>
    </location>
</feature>
<accession>A0AAU9U4T9</accession>
<keyword evidence="6" id="KW-0472">Membrane</keyword>
<keyword evidence="11" id="KW-1185">Reference proteome</keyword>
<proteinExistence type="predicted"/>
<feature type="compositionally biased region" description="Gly residues" evidence="8">
    <location>
        <begin position="178"/>
        <end position="202"/>
    </location>
</feature>
<keyword evidence="2" id="KW-0336">GPI-anchor</keyword>
<keyword evidence="2" id="KW-0325">Glycoprotein</keyword>
<keyword evidence="4 9" id="KW-0732">Signal</keyword>
<feature type="compositionally biased region" description="Low complexity" evidence="8">
    <location>
        <begin position="272"/>
        <end position="297"/>
    </location>
</feature>
<dbReference type="AlphaFoldDB" id="A0AAU9U4T9"/>
<evidence type="ECO:0000256" key="8">
    <source>
        <dbReference type="SAM" id="MobiDB-lite"/>
    </source>
</evidence>
<evidence type="ECO:0000313" key="10">
    <source>
        <dbReference type="EMBL" id="CAH2092812.1"/>
    </source>
</evidence>
<feature type="compositionally biased region" description="Gly residues" evidence="8">
    <location>
        <begin position="298"/>
        <end position="319"/>
    </location>
</feature>
<dbReference type="GO" id="GO:0098552">
    <property type="term" value="C:side of membrane"/>
    <property type="evidence" value="ECO:0007669"/>
    <property type="project" value="UniProtKB-KW"/>
</dbReference>
<reference evidence="10" key="1">
    <citation type="submission" date="2022-03" db="EMBL/GenBank/DDBJ databases">
        <authorList>
            <person name="Tunstrom K."/>
        </authorList>
    </citation>
    <scope>NUCLEOTIDE SEQUENCE</scope>
</reference>
<evidence type="ECO:0000256" key="7">
    <source>
        <dbReference type="ARBA" id="ARBA00023288"/>
    </source>
</evidence>
<feature type="compositionally biased region" description="Gly residues" evidence="8">
    <location>
        <begin position="233"/>
        <end position="257"/>
    </location>
</feature>
<comment type="subcellular location">
    <subcellularLocation>
        <location evidence="1">Membrane</location>
        <topology evidence="1">Lipid-anchor</topology>
        <topology evidence="1">GPI-anchor</topology>
    </subcellularLocation>
</comment>
<evidence type="ECO:0000256" key="2">
    <source>
        <dbReference type="ARBA" id="ARBA00022622"/>
    </source>
</evidence>